<dbReference type="InterPro" id="IPR021886">
    <property type="entry name" value="MgsA_C"/>
</dbReference>
<dbReference type="Gene3D" id="1.10.3710.10">
    <property type="entry name" value="DNA polymerase III clamp loader subunits, C-terminal domain"/>
    <property type="match status" value="1"/>
</dbReference>
<dbReference type="Gene3D" id="3.40.50.300">
    <property type="entry name" value="P-loop containing nucleotide triphosphate hydrolases"/>
    <property type="match status" value="1"/>
</dbReference>
<keyword evidence="6" id="KW-1185">Reference proteome</keyword>
<dbReference type="InterPro" id="IPR003959">
    <property type="entry name" value="ATPase_AAA_core"/>
</dbReference>
<dbReference type="SUPFAM" id="SSF48019">
    <property type="entry name" value="post-AAA+ oligomerization domain-like"/>
    <property type="match status" value="1"/>
</dbReference>
<evidence type="ECO:0000313" key="5">
    <source>
        <dbReference type="EMBL" id="CAG9619449.1"/>
    </source>
</evidence>
<gene>
    <name evidence="5" type="ORF">BACCIP111883_00216</name>
</gene>
<evidence type="ECO:0000256" key="3">
    <source>
        <dbReference type="ARBA" id="ARBA00022840"/>
    </source>
</evidence>
<organism evidence="5 6">
    <name type="scientific">Sutcliffiella rhizosphaerae</name>
    <dbReference type="NCBI Taxonomy" id="2880967"/>
    <lineage>
        <taxon>Bacteria</taxon>
        <taxon>Bacillati</taxon>
        <taxon>Bacillota</taxon>
        <taxon>Bacilli</taxon>
        <taxon>Bacillales</taxon>
        <taxon>Bacillaceae</taxon>
        <taxon>Sutcliffiella</taxon>
    </lineage>
</organism>
<dbReference type="Pfam" id="PF12002">
    <property type="entry name" value="MgsA_C"/>
    <property type="match status" value="1"/>
</dbReference>
<dbReference type="Proteomes" id="UP000789833">
    <property type="component" value="Unassembled WGS sequence"/>
</dbReference>
<evidence type="ECO:0000259" key="4">
    <source>
        <dbReference type="SMART" id="SM00382"/>
    </source>
</evidence>
<dbReference type="InterPro" id="IPR051314">
    <property type="entry name" value="AAA_ATPase_RarA/MGS1/WRNIP1"/>
</dbReference>
<dbReference type="CDD" id="cd18139">
    <property type="entry name" value="HLD_clamp_RarA"/>
    <property type="match status" value="1"/>
</dbReference>
<dbReference type="InterPro" id="IPR032423">
    <property type="entry name" value="AAA_assoc_2"/>
</dbReference>
<sequence>MNNNPLAFRMRPRTIEEMVGQEHLVGQGKIIQRMVKAKHLSSMILYGPPGIGKTSIATAIAGSTQYAFRTLNAVVHNKKDMEIVAEEAKMSGKVILILDEVHRLDKAKQDFLLPHLENGRIVLIGATTSNPYHAINPAIRSRCQIFELHPLSVDEIKKVIMQALEDKERGLGEYSVVLEDDALIHFANGCGGDVRSALNALELAVLSTTPNDEGAVVITLETAEECLQKKSFYHDKDGDGHYDVLSAFQKSIRGSDVDAALHYLGRLIEAGDLVSISRRLLVIAYEDISLANPPAGARTLAAIESAERLGFPEARIPLANAVIELCLSPKSNTAYKALDEALADIRKGLVGEVPPHLKDAHYKGATTLGRGVDYLYPHDYPSGWVAQQYLPDKLKNKSYYKPKETSKFEAALAKIYEKTKNK</sequence>
<keyword evidence="3" id="KW-0067">ATP-binding</keyword>
<dbReference type="PANTHER" id="PTHR13779:SF7">
    <property type="entry name" value="ATPASE WRNIP1"/>
    <property type="match status" value="1"/>
</dbReference>
<dbReference type="InterPro" id="IPR003593">
    <property type="entry name" value="AAA+_ATPase"/>
</dbReference>
<feature type="domain" description="AAA+ ATPase" evidence="4">
    <location>
        <begin position="39"/>
        <end position="151"/>
    </location>
</feature>
<dbReference type="Pfam" id="PF00004">
    <property type="entry name" value="AAA"/>
    <property type="match status" value="1"/>
</dbReference>
<reference evidence="5 6" key="1">
    <citation type="submission" date="2021-10" db="EMBL/GenBank/DDBJ databases">
        <authorList>
            <person name="Criscuolo A."/>
        </authorList>
    </citation>
    <scope>NUCLEOTIDE SEQUENCE [LARGE SCALE GENOMIC DNA]</scope>
    <source>
        <strain evidence="6">CIP 111883</strain>
    </source>
</reference>
<dbReference type="PANTHER" id="PTHR13779">
    <property type="entry name" value="WERNER HELICASE-INTERACTING PROTEIN 1 FAMILY MEMBER"/>
    <property type="match status" value="1"/>
</dbReference>
<comment type="caution">
    <text evidence="5">The sequence shown here is derived from an EMBL/GenBank/DDBJ whole genome shotgun (WGS) entry which is preliminary data.</text>
</comment>
<name>A0ABN8A2R7_9BACI</name>
<evidence type="ECO:0000313" key="6">
    <source>
        <dbReference type="Proteomes" id="UP000789833"/>
    </source>
</evidence>
<evidence type="ECO:0000256" key="2">
    <source>
        <dbReference type="ARBA" id="ARBA00022741"/>
    </source>
</evidence>
<dbReference type="SMART" id="SM00382">
    <property type="entry name" value="AAA"/>
    <property type="match status" value="1"/>
</dbReference>
<protein>
    <submittedName>
        <fullName evidence="5">AAA domain-containing protein</fullName>
    </submittedName>
</protein>
<dbReference type="EMBL" id="CAKJTJ010000001">
    <property type="protein sequence ID" value="CAG9619449.1"/>
    <property type="molecule type" value="Genomic_DNA"/>
</dbReference>
<dbReference type="SUPFAM" id="SSF52540">
    <property type="entry name" value="P-loop containing nucleoside triphosphate hydrolases"/>
    <property type="match status" value="1"/>
</dbReference>
<dbReference type="Pfam" id="PF16193">
    <property type="entry name" value="AAA_assoc_2"/>
    <property type="match status" value="1"/>
</dbReference>
<dbReference type="Gene3D" id="1.20.272.10">
    <property type="match status" value="1"/>
</dbReference>
<dbReference type="InterPro" id="IPR008921">
    <property type="entry name" value="DNA_pol3_clamp-load_cplx_C"/>
</dbReference>
<keyword evidence="2" id="KW-0547">Nucleotide-binding</keyword>
<proteinExistence type="inferred from homology"/>
<dbReference type="CDD" id="cd00009">
    <property type="entry name" value="AAA"/>
    <property type="match status" value="1"/>
</dbReference>
<dbReference type="Gene3D" id="1.10.8.60">
    <property type="match status" value="1"/>
</dbReference>
<dbReference type="InterPro" id="IPR027417">
    <property type="entry name" value="P-loop_NTPase"/>
</dbReference>
<comment type="similarity">
    <text evidence="1">Belongs to the AAA ATPase family. RarA/MGS1/WRNIP1 subfamily.</text>
</comment>
<dbReference type="RefSeq" id="WP_230499382.1">
    <property type="nucleotide sequence ID" value="NZ_CAKJTJ010000001.1"/>
</dbReference>
<evidence type="ECO:0000256" key="1">
    <source>
        <dbReference type="ARBA" id="ARBA00008959"/>
    </source>
</evidence>
<accession>A0ABN8A2R7</accession>